<gene>
    <name evidence="3" type="ORF">DW921_12020</name>
</gene>
<dbReference type="PROSITE" id="PS51186">
    <property type="entry name" value="GNAT"/>
    <property type="match status" value="1"/>
</dbReference>
<evidence type="ECO:0000256" key="1">
    <source>
        <dbReference type="ARBA" id="ARBA00022679"/>
    </source>
</evidence>
<dbReference type="RefSeq" id="WP_008141959.1">
    <property type="nucleotide sequence ID" value="NZ_CABJGD010000030.1"/>
</dbReference>
<organism evidence="3 4">
    <name type="scientific">Phocaeicola coprophilus</name>
    <dbReference type="NCBI Taxonomy" id="387090"/>
    <lineage>
        <taxon>Bacteria</taxon>
        <taxon>Pseudomonadati</taxon>
        <taxon>Bacteroidota</taxon>
        <taxon>Bacteroidia</taxon>
        <taxon>Bacteroidales</taxon>
        <taxon>Bacteroidaceae</taxon>
        <taxon>Phocaeicola</taxon>
    </lineage>
</organism>
<dbReference type="Proteomes" id="UP000283855">
    <property type="component" value="Unassembled WGS sequence"/>
</dbReference>
<keyword evidence="1 3" id="KW-0808">Transferase</keyword>
<dbReference type="GeneID" id="78404234"/>
<evidence type="ECO:0000256" key="2">
    <source>
        <dbReference type="ARBA" id="ARBA00023315"/>
    </source>
</evidence>
<evidence type="ECO:0000313" key="4">
    <source>
        <dbReference type="Proteomes" id="UP000283855"/>
    </source>
</evidence>
<reference evidence="3 4" key="1">
    <citation type="submission" date="2018-08" db="EMBL/GenBank/DDBJ databases">
        <title>A genome reference for cultivated species of the human gut microbiota.</title>
        <authorList>
            <person name="Zou Y."/>
            <person name="Xue W."/>
            <person name="Luo G."/>
        </authorList>
    </citation>
    <scope>NUCLEOTIDE SEQUENCE [LARGE SCALE GENOMIC DNA]</scope>
    <source>
        <strain evidence="3 4">AM42-38</strain>
    </source>
</reference>
<accession>A0A413SWY6</accession>
<comment type="caution">
    <text evidence="3">The sequence shown here is derived from an EMBL/GenBank/DDBJ whole genome shotgun (WGS) entry which is preliminary data.</text>
</comment>
<dbReference type="GO" id="GO:0016747">
    <property type="term" value="F:acyltransferase activity, transferring groups other than amino-acyl groups"/>
    <property type="evidence" value="ECO:0007669"/>
    <property type="project" value="InterPro"/>
</dbReference>
<protein>
    <submittedName>
        <fullName evidence="3">N-acetyltransferase</fullName>
    </submittedName>
</protein>
<sequence length="162" mass="18150">MIRNARPEDAGAMTDIYNFYIRESVATFDTDPLPTTTMSRHIASASEGYPCLICEEEGQVAGFCYAHPWKEKAAYRHTLETTVYLHPEHTGKGLGRQLMERLIETCRTNGSHVLIACITGGNEASIALHQSLGFKQVSRFEKVGLKFGRQLDVVDFELELQP</sequence>
<dbReference type="PANTHER" id="PTHR43072">
    <property type="entry name" value="N-ACETYLTRANSFERASE"/>
    <property type="match status" value="1"/>
</dbReference>
<dbReference type="Gene3D" id="3.40.630.30">
    <property type="match status" value="1"/>
</dbReference>
<dbReference type="AlphaFoldDB" id="A0A413SWY6"/>
<dbReference type="CDD" id="cd04301">
    <property type="entry name" value="NAT_SF"/>
    <property type="match status" value="1"/>
</dbReference>
<dbReference type="InterPro" id="IPR016181">
    <property type="entry name" value="Acyl_CoA_acyltransferase"/>
</dbReference>
<proteinExistence type="predicted"/>
<keyword evidence="2" id="KW-0012">Acyltransferase</keyword>
<name>A0A413SWY6_9BACT</name>
<evidence type="ECO:0000313" key="3">
    <source>
        <dbReference type="EMBL" id="RHA73833.1"/>
    </source>
</evidence>
<dbReference type="EMBL" id="QSFT01000030">
    <property type="protein sequence ID" value="RHA73833.1"/>
    <property type="molecule type" value="Genomic_DNA"/>
</dbReference>
<dbReference type="Pfam" id="PF00583">
    <property type="entry name" value="Acetyltransf_1"/>
    <property type="match status" value="1"/>
</dbReference>
<dbReference type="SUPFAM" id="SSF55729">
    <property type="entry name" value="Acyl-CoA N-acyltransferases (Nat)"/>
    <property type="match status" value="1"/>
</dbReference>
<dbReference type="PANTHER" id="PTHR43072:SF23">
    <property type="entry name" value="UPF0039 PROTEIN C11D3.02C"/>
    <property type="match status" value="1"/>
</dbReference>
<dbReference type="InterPro" id="IPR000182">
    <property type="entry name" value="GNAT_dom"/>
</dbReference>